<proteinExistence type="predicted"/>
<dbReference type="Proteomes" id="UP000219338">
    <property type="component" value="Unassembled WGS sequence"/>
</dbReference>
<dbReference type="AlphaFoldDB" id="A0A284RYR3"/>
<accession>A0A284RYR3</accession>
<evidence type="ECO:0008006" key="4">
    <source>
        <dbReference type="Google" id="ProtNLM"/>
    </source>
</evidence>
<dbReference type="EMBL" id="FUEG01000021">
    <property type="protein sequence ID" value="SJL13904.1"/>
    <property type="molecule type" value="Genomic_DNA"/>
</dbReference>
<gene>
    <name evidence="2" type="ORF">ARMOST_17353</name>
</gene>
<dbReference type="OrthoDB" id="2962668at2759"/>
<name>A0A284RYR3_ARMOS</name>
<keyword evidence="3" id="KW-1185">Reference proteome</keyword>
<evidence type="ECO:0000256" key="1">
    <source>
        <dbReference type="SAM" id="MobiDB-lite"/>
    </source>
</evidence>
<dbReference type="STRING" id="47428.A0A284RYR3"/>
<feature type="region of interest" description="Disordered" evidence="1">
    <location>
        <begin position="650"/>
        <end position="672"/>
    </location>
</feature>
<sequence length="740" mass="83180">MAPTFGSIMESTRTSLDQLIAQFDWISTITHSPDIAALLHSNNSPSPLQCVNLNASMKNLEDIGRQLQTALDLVGNAVASLEAQMSRVRSLQHHYNVMLSPIRRVPAEMVMEILCHTWMAVDDPNGAHIAGFNVFTVAEGPWYLGQVCRLWRNVVSTLCPKLWSSMIIEVPHSEHLCRDGVAMLETVLERAGEHPLDFLFRHCAVSPAEVFSVMQQCFDVMMVHSARWRRVELIVHPSFLPRLSVIHGKVDLLAEVYIQCWKKTGHPSDHITAFEIAPKLRHLHLKDVHPDIRIHFPTADLVSYYDERPFADNHRVLEYVDIVESSLNLLSFSYHDYAYMPLPHGSQSVNPRVISQSMQRLSVSSVLFMQSVELPALREVVLTAGYDNNRNQEMNYLCRDAIVSLSQLIYCSHCSLIRLSIVDTFIVDSDLVEVLGLTPRLEEFVIRFNKWDEINDPGMELLVGSLGETALVDGSVQYCLVPSLQSLDVTLEGVDGIHVSFLDANFLHTITSRHGSGALIKLNLSIVGENWTYELESEDEEDLKKLGESGIHKETSYSEAKLWIDDANFGSVIAFVDRAERWNGDLGVQTYGGLGENPAFSPALSNSKIGDYCERCALFDDDSEGCYRFIEHRGEAVLGEEAEATRKEQFASLPKRGTDSSSHGAVGSRSDHEQKLRGKYILMPEVVEESDFVIIEDGKIVQDKVWEEMLDILGKIDIDVSDVAKSYPKKTWLMFARSNT</sequence>
<evidence type="ECO:0000313" key="2">
    <source>
        <dbReference type="EMBL" id="SJL13904.1"/>
    </source>
</evidence>
<protein>
    <recommendedName>
        <fullName evidence="4">F-box domain-containing protein</fullName>
    </recommendedName>
</protein>
<organism evidence="2 3">
    <name type="scientific">Armillaria ostoyae</name>
    <name type="common">Armillaria root rot fungus</name>
    <dbReference type="NCBI Taxonomy" id="47428"/>
    <lineage>
        <taxon>Eukaryota</taxon>
        <taxon>Fungi</taxon>
        <taxon>Dikarya</taxon>
        <taxon>Basidiomycota</taxon>
        <taxon>Agaricomycotina</taxon>
        <taxon>Agaricomycetes</taxon>
        <taxon>Agaricomycetidae</taxon>
        <taxon>Agaricales</taxon>
        <taxon>Marasmiineae</taxon>
        <taxon>Physalacriaceae</taxon>
        <taxon>Armillaria</taxon>
    </lineage>
</organism>
<reference evidence="3" key="1">
    <citation type="journal article" date="2017" name="Nat. Ecol. Evol.">
        <title>Genome expansion and lineage-specific genetic innovations in the forest pathogenic fungi Armillaria.</title>
        <authorList>
            <person name="Sipos G."/>
            <person name="Prasanna A.N."/>
            <person name="Walter M.C."/>
            <person name="O'Connor E."/>
            <person name="Balint B."/>
            <person name="Krizsan K."/>
            <person name="Kiss B."/>
            <person name="Hess J."/>
            <person name="Varga T."/>
            <person name="Slot J."/>
            <person name="Riley R."/>
            <person name="Boka B."/>
            <person name="Rigling D."/>
            <person name="Barry K."/>
            <person name="Lee J."/>
            <person name="Mihaltcheva S."/>
            <person name="LaButti K."/>
            <person name="Lipzen A."/>
            <person name="Waldron R."/>
            <person name="Moloney N.M."/>
            <person name="Sperisen C."/>
            <person name="Kredics L."/>
            <person name="Vagvoelgyi C."/>
            <person name="Patrignani A."/>
            <person name="Fitzpatrick D."/>
            <person name="Nagy I."/>
            <person name="Doyle S."/>
            <person name="Anderson J.B."/>
            <person name="Grigoriev I.V."/>
            <person name="Gueldener U."/>
            <person name="Muensterkoetter M."/>
            <person name="Nagy L.G."/>
        </authorList>
    </citation>
    <scope>NUCLEOTIDE SEQUENCE [LARGE SCALE GENOMIC DNA]</scope>
    <source>
        <strain evidence="3">C18/9</strain>
    </source>
</reference>
<evidence type="ECO:0000313" key="3">
    <source>
        <dbReference type="Proteomes" id="UP000219338"/>
    </source>
</evidence>